<dbReference type="SUPFAM" id="SSF52540">
    <property type="entry name" value="P-loop containing nucleoside triphosphate hydrolases"/>
    <property type="match status" value="1"/>
</dbReference>
<proteinExistence type="predicted"/>
<evidence type="ECO:0000256" key="1">
    <source>
        <dbReference type="ARBA" id="ARBA00022679"/>
    </source>
</evidence>
<dbReference type="Gene3D" id="3.40.930.10">
    <property type="entry name" value="Mannitol-specific EII, Chain A"/>
    <property type="match status" value="1"/>
</dbReference>
<dbReference type="PANTHER" id="PTHR32071">
    <property type="entry name" value="TRANSCRIPTIONAL REGULATORY PROTEIN"/>
    <property type="match status" value="1"/>
</dbReference>
<dbReference type="Pfam" id="PF00359">
    <property type="entry name" value="PTS_EIIA_2"/>
    <property type="match status" value="1"/>
</dbReference>
<dbReference type="Proteomes" id="UP001205748">
    <property type="component" value="Unassembled WGS sequence"/>
</dbReference>
<protein>
    <submittedName>
        <fullName evidence="8">Sigma 54-interacting transcriptional regulator</fullName>
    </submittedName>
</protein>
<feature type="domain" description="PRD" evidence="7">
    <location>
        <begin position="478"/>
        <end position="582"/>
    </location>
</feature>
<dbReference type="Pfam" id="PF00158">
    <property type="entry name" value="Sigma54_activat"/>
    <property type="match status" value="1"/>
</dbReference>
<evidence type="ECO:0000313" key="8">
    <source>
        <dbReference type="EMBL" id="MCR1899115.1"/>
    </source>
</evidence>
<dbReference type="CDD" id="cd00009">
    <property type="entry name" value="AAA"/>
    <property type="match status" value="1"/>
</dbReference>
<accession>A0AAE3KZE6</accession>
<sequence length="966" mass="110609">MEEKILEIIGQEDKRNPLTDEKISKLLSISREEVCSLRFKLGISDSRERRKNVLIKDIEAIRQKNPNISERKLTVKLNELGYQVSRYIVSSINKEIFIEDKRVKKQSKENADRKDHFSFDEIIGSYGSLKMQISQAKAAMLYPPHGLHTLIHGPSGVGKNQLVEAMYDYAISVGRLERDSPFIIFNCADYADNPQLLMSQLFGYKKGAFTGAYDDKEGIVEKANNGVLFLDEVHRLPSEGQEMLFYLIDKGSYRKLGETESSHEMNFMLIAATTEDLDSSLLITFRRRIPMVIDIPPLSQRPLSERLMIIQQFLKKEALRINRRIIVKKEALKYLLCYLCPGNIGQLRSDIQVACAHSFLKYIAEEKYELTIDVEDLPSYVKNIASNLNTKNMGISCYIENDLIISNIKTENKMDLELPLQDSNIYQVIENRYQELMESGYYKDEIYELIDGEMNKQLKHLFKKYEDKNVNQRNIDDIVGTQIIRTVRKSMILAKQSINNLSTSIYSPLCLHVSAAFERLKNNKLIFNPQLEKIKNNYPLEFKTAQKMALQYESDLNIKFPDEEIAFIAMYLKTFSQKKEESESRIVVIVLTHGDVGIAMAEVANKLLNVNMAIAIKVALDESPKDALIKTQHVIEQLDEGRGCLILTDMGSLVTFGDTISKNTGIDVRTISRVDTVMVIDAIRRAIISETTLDDLEEALNAERMINFHRNIQSESPLKPVIITTCMTGHGSALIIKGRIEEIVKEENAKVEVIPIGAMSEEGIEKNLGKIKWKNNVIAIVGNINVEHSGIPFFPLKDIIYGNDQDLRTILQEFSKEKLTKSRLKELLFDELIFCEEEKVFKNNIIDLQVQALIKQGFVEEQYLLDVYKREAMEGTVLGYFAIPHGFPEHVTKPAVSIVRLKEPILWEKDFETRIIFMPALKEDSSTYTRDLFKVCTDKNVYQQLLEATKVEEIKEIILNIKKPSI</sequence>
<dbReference type="GO" id="GO:0006355">
    <property type="term" value="P:regulation of DNA-templated transcription"/>
    <property type="evidence" value="ECO:0007669"/>
    <property type="project" value="InterPro"/>
</dbReference>
<evidence type="ECO:0000259" key="6">
    <source>
        <dbReference type="PROSITE" id="PS51096"/>
    </source>
</evidence>
<dbReference type="PANTHER" id="PTHR32071:SF38">
    <property type="entry name" value="PSP OPERON TRANSCRIPTIONAL ACTIVATOR"/>
    <property type="match status" value="1"/>
</dbReference>
<feature type="domain" description="PTS EIIA type-4" evidence="6">
    <location>
        <begin position="585"/>
        <end position="721"/>
    </location>
</feature>
<dbReference type="PROSITE" id="PS51096">
    <property type="entry name" value="PTS_EIIA_TYPE_4"/>
    <property type="match status" value="1"/>
</dbReference>
<dbReference type="InterPro" id="IPR016152">
    <property type="entry name" value="PTrfase/Anion_transptr"/>
</dbReference>
<dbReference type="InterPro" id="IPR004701">
    <property type="entry name" value="PTS_EIIA_man-typ"/>
</dbReference>
<dbReference type="PROSITE" id="PS50045">
    <property type="entry name" value="SIGMA54_INTERACT_4"/>
    <property type="match status" value="1"/>
</dbReference>
<dbReference type="InterPro" id="IPR011608">
    <property type="entry name" value="PRD"/>
</dbReference>
<dbReference type="Pfam" id="PF03610">
    <property type="entry name" value="EIIA-man"/>
    <property type="match status" value="1"/>
</dbReference>
<dbReference type="SUPFAM" id="SSF55804">
    <property type="entry name" value="Phoshotransferase/anion transport protein"/>
    <property type="match status" value="1"/>
</dbReference>
<dbReference type="EMBL" id="JANKAS010000007">
    <property type="protein sequence ID" value="MCR1899115.1"/>
    <property type="molecule type" value="Genomic_DNA"/>
</dbReference>
<dbReference type="InterPro" id="IPR027417">
    <property type="entry name" value="P-loop_NTPase"/>
</dbReference>
<dbReference type="InterPro" id="IPR002078">
    <property type="entry name" value="Sigma_54_int"/>
</dbReference>
<reference evidence="8" key="1">
    <citation type="submission" date="2022-07" db="EMBL/GenBank/DDBJ databases">
        <title>Enhanced cultured diversity of the mouse gut microbiota enables custom-made synthetic communities.</title>
        <authorList>
            <person name="Afrizal A."/>
        </authorList>
    </citation>
    <scope>NUCLEOTIDE SEQUENCE</scope>
    <source>
        <strain evidence="8">DSM 28593</strain>
    </source>
</reference>
<evidence type="ECO:0000259" key="5">
    <source>
        <dbReference type="PROSITE" id="PS51094"/>
    </source>
</evidence>
<keyword evidence="9" id="KW-1185">Reference proteome</keyword>
<dbReference type="InterPro" id="IPR036662">
    <property type="entry name" value="PTS_EIIA_man-typ_sf"/>
</dbReference>
<name>A0AAE3KZE6_9FIRM</name>
<dbReference type="Gene3D" id="3.40.50.300">
    <property type="entry name" value="P-loop containing nucleotide triphosphate hydrolases"/>
    <property type="match status" value="1"/>
</dbReference>
<keyword evidence="1" id="KW-0808">Transferase</keyword>
<organism evidence="8 9">
    <name type="scientific">Irregularibacter muris</name>
    <dbReference type="NCBI Taxonomy" id="1796619"/>
    <lineage>
        <taxon>Bacteria</taxon>
        <taxon>Bacillati</taxon>
        <taxon>Bacillota</taxon>
        <taxon>Clostridia</taxon>
        <taxon>Eubacteriales</taxon>
        <taxon>Eubacteriaceae</taxon>
        <taxon>Irregularibacter</taxon>
    </lineage>
</organism>
<dbReference type="SMART" id="SM00382">
    <property type="entry name" value="AAA"/>
    <property type="match status" value="1"/>
</dbReference>
<dbReference type="Gene3D" id="3.40.50.510">
    <property type="entry name" value="Phosphotransferase system, mannose-type IIA component"/>
    <property type="match status" value="1"/>
</dbReference>
<dbReference type="GO" id="GO:0016740">
    <property type="term" value="F:transferase activity"/>
    <property type="evidence" value="ECO:0007669"/>
    <property type="project" value="UniProtKB-KW"/>
</dbReference>
<dbReference type="InterPro" id="IPR002178">
    <property type="entry name" value="PTS_EIIA_type-2_dom"/>
</dbReference>
<dbReference type="Gene3D" id="1.10.1790.10">
    <property type="entry name" value="PRD domain"/>
    <property type="match status" value="1"/>
</dbReference>
<dbReference type="AlphaFoldDB" id="A0AAE3KZE6"/>
<feature type="domain" description="Sigma-54 factor interaction" evidence="4">
    <location>
        <begin position="122"/>
        <end position="356"/>
    </location>
</feature>
<evidence type="ECO:0000259" key="4">
    <source>
        <dbReference type="PROSITE" id="PS50045"/>
    </source>
</evidence>
<dbReference type="Pfam" id="PF00874">
    <property type="entry name" value="PRD"/>
    <property type="match status" value="1"/>
</dbReference>
<dbReference type="GO" id="GO:0005524">
    <property type="term" value="F:ATP binding"/>
    <property type="evidence" value="ECO:0007669"/>
    <property type="project" value="UniProtKB-KW"/>
</dbReference>
<feature type="domain" description="PTS EIIA type-2" evidence="5">
    <location>
        <begin position="826"/>
        <end position="961"/>
    </location>
</feature>
<comment type="caution">
    <text evidence="8">The sequence shown here is derived from an EMBL/GenBank/DDBJ whole genome shotgun (WGS) entry which is preliminary data.</text>
</comment>
<keyword evidence="3" id="KW-0067">ATP-binding</keyword>
<gene>
    <name evidence="8" type="ORF">NSA47_08980</name>
</gene>
<dbReference type="GO" id="GO:0009401">
    <property type="term" value="P:phosphoenolpyruvate-dependent sugar phosphotransferase system"/>
    <property type="evidence" value="ECO:0007669"/>
    <property type="project" value="InterPro"/>
</dbReference>
<dbReference type="RefSeq" id="WP_257531129.1">
    <property type="nucleotide sequence ID" value="NZ_JANKAS010000007.1"/>
</dbReference>
<keyword evidence="2" id="KW-0547">Nucleotide-binding</keyword>
<dbReference type="PROSITE" id="PS51094">
    <property type="entry name" value="PTS_EIIA_TYPE_2"/>
    <property type="match status" value="1"/>
</dbReference>
<evidence type="ECO:0000259" key="7">
    <source>
        <dbReference type="PROSITE" id="PS51372"/>
    </source>
</evidence>
<dbReference type="InterPro" id="IPR003593">
    <property type="entry name" value="AAA+_ATPase"/>
</dbReference>
<dbReference type="CDD" id="cd00211">
    <property type="entry name" value="PTS_IIA_fru"/>
    <property type="match status" value="1"/>
</dbReference>
<dbReference type="SUPFAM" id="SSF53062">
    <property type="entry name" value="PTS system fructose IIA component-like"/>
    <property type="match status" value="1"/>
</dbReference>
<dbReference type="InterPro" id="IPR036634">
    <property type="entry name" value="PRD_sf"/>
</dbReference>
<evidence type="ECO:0000313" key="9">
    <source>
        <dbReference type="Proteomes" id="UP001205748"/>
    </source>
</evidence>
<dbReference type="PROSITE" id="PS51372">
    <property type="entry name" value="PRD_2"/>
    <property type="match status" value="1"/>
</dbReference>
<dbReference type="GO" id="GO:0016020">
    <property type="term" value="C:membrane"/>
    <property type="evidence" value="ECO:0007669"/>
    <property type="project" value="InterPro"/>
</dbReference>
<evidence type="ECO:0000256" key="2">
    <source>
        <dbReference type="ARBA" id="ARBA00022741"/>
    </source>
</evidence>
<evidence type="ECO:0000256" key="3">
    <source>
        <dbReference type="ARBA" id="ARBA00022840"/>
    </source>
</evidence>
<dbReference type="SUPFAM" id="SSF63520">
    <property type="entry name" value="PTS-regulatory domain, PRD"/>
    <property type="match status" value="1"/>
</dbReference>
<dbReference type="Gene3D" id="1.10.10.60">
    <property type="entry name" value="Homeodomain-like"/>
    <property type="match status" value="1"/>
</dbReference>